<dbReference type="InterPro" id="IPR011030">
    <property type="entry name" value="Lipovitellin_superhlx_dom"/>
</dbReference>
<gene>
    <name evidence="5" type="ORF">ABMA27_012884</name>
</gene>
<evidence type="ECO:0000256" key="2">
    <source>
        <dbReference type="PROSITE-ProRule" id="PRU00557"/>
    </source>
</evidence>
<evidence type="ECO:0000313" key="6">
    <source>
        <dbReference type="Proteomes" id="UP001549920"/>
    </source>
</evidence>
<dbReference type="Pfam" id="PF09172">
    <property type="entry name" value="Vit_open_b-sht"/>
    <property type="match status" value="1"/>
</dbReference>
<dbReference type="InterPro" id="IPR015255">
    <property type="entry name" value="Vitellinogen_open_b-sht"/>
</dbReference>
<dbReference type="PROSITE" id="PS51211">
    <property type="entry name" value="VITELLOGENIN"/>
    <property type="match status" value="1"/>
</dbReference>
<comment type="caution">
    <text evidence="2">Lacks conserved residue(s) required for the propagation of feature annotation.</text>
</comment>
<comment type="caution">
    <text evidence="5">The sequence shown here is derived from an EMBL/GenBank/DDBJ whole genome shotgun (WGS) entry which is preliminary data.</text>
</comment>
<feature type="domain" description="Vitellogenin" evidence="4">
    <location>
        <begin position="25"/>
        <end position="563"/>
    </location>
</feature>
<dbReference type="PANTHER" id="PTHR23345">
    <property type="entry name" value="VITELLOGENIN-RELATED"/>
    <property type="match status" value="1"/>
</dbReference>
<name>A0ABR3H076_LOXSC</name>
<proteinExistence type="predicted"/>
<organism evidence="5 6">
    <name type="scientific">Loxostege sticticalis</name>
    <name type="common">Beet webworm moth</name>
    <dbReference type="NCBI Taxonomy" id="481309"/>
    <lineage>
        <taxon>Eukaryota</taxon>
        <taxon>Metazoa</taxon>
        <taxon>Ecdysozoa</taxon>
        <taxon>Arthropoda</taxon>
        <taxon>Hexapoda</taxon>
        <taxon>Insecta</taxon>
        <taxon>Pterygota</taxon>
        <taxon>Neoptera</taxon>
        <taxon>Endopterygota</taxon>
        <taxon>Lepidoptera</taxon>
        <taxon>Glossata</taxon>
        <taxon>Ditrysia</taxon>
        <taxon>Pyraloidea</taxon>
        <taxon>Crambidae</taxon>
        <taxon>Pyraustinae</taxon>
        <taxon>Loxostege</taxon>
    </lineage>
</organism>
<reference evidence="5 6" key="1">
    <citation type="submission" date="2024-06" db="EMBL/GenBank/DDBJ databases">
        <title>A chromosome-level genome assembly of beet webworm, Loxostege sticticalis.</title>
        <authorList>
            <person name="Zhang Y."/>
        </authorList>
    </citation>
    <scope>NUCLEOTIDE SEQUENCE [LARGE SCALE GENOMIC DNA]</scope>
    <source>
        <strain evidence="5">AQ026</strain>
        <tissue evidence="5">Whole body</tissue>
    </source>
</reference>
<dbReference type="Proteomes" id="UP001549920">
    <property type="component" value="Unassembled WGS sequence"/>
</dbReference>
<evidence type="ECO:0000256" key="3">
    <source>
        <dbReference type="SAM" id="SignalP"/>
    </source>
</evidence>
<keyword evidence="6" id="KW-1185">Reference proteome</keyword>
<dbReference type="SUPFAM" id="SSF56968">
    <property type="entry name" value="Lipovitellin-phosvitin complex, beta-sheet shell regions"/>
    <property type="match status" value="1"/>
</dbReference>
<feature type="chain" id="PRO_5046067671" description="Vitellogenin domain-containing protein" evidence="3">
    <location>
        <begin position="19"/>
        <end position="1325"/>
    </location>
</feature>
<dbReference type="Gene3D" id="1.25.10.20">
    <property type="entry name" value="Vitellinogen, superhelical"/>
    <property type="match status" value="1"/>
</dbReference>
<accession>A0ABR3H076</accession>
<evidence type="ECO:0000259" key="4">
    <source>
        <dbReference type="PROSITE" id="PS51211"/>
    </source>
</evidence>
<dbReference type="InterPro" id="IPR001747">
    <property type="entry name" value="Vitellogenin_N"/>
</dbReference>
<dbReference type="InterPro" id="IPR015819">
    <property type="entry name" value="Lipid_transp_b-sht_shell"/>
</dbReference>
<evidence type="ECO:0000313" key="5">
    <source>
        <dbReference type="EMBL" id="KAL0853118.1"/>
    </source>
</evidence>
<protein>
    <recommendedName>
        <fullName evidence="4">Vitellogenin domain-containing protein</fullName>
    </recommendedName>
</protein>
<dbReference type="PANTHER" id="PTHR23345:SF33">
    <property type="entry name" value="CROSSVEINLESS D"/>
    <property type="match status" value="1"/>
</dbReference>
<dbReference type="Gene3D" id="2.30.230.10">
    <property type="entry name" value="Lipovitellin, beta-sheet shell regions, chain A"/>
    <property type="match status" value="1"/>
</dbReference>
<dbReference type="EMBL" id="JBEUOH010000031">
    <property type="protein sequence ID" value="KAL0853118.1"/>
    <property type="molecule type" value="Genomic_DNA"/>
</dbReference>
<keyword evidence="1 3" id="KW-0732">Signal</keyword>
<sequence>MRAANFIILIALSTPVFSTKDVRLLFPLDKQYIYEVHASLSTLSTSADGYKDTSWSLTGRLKAQVFGNDSQVRFELDDIKIHVTSKGDGHISYPFDEELKPLKFPWIVEYYKDICLIESIYLPSEPTWVSNMKRALSLNFQLKKGDGIYTSYEPCIHDYRCLTTYVTEKSKIKKFTSSPSSPKFGNSWRSVPWTDPVYRQDQALWNSIPDTTSVSTERDYSLNDKNGLTDIYMSEFIIYKLDETELRIVTEMTIQYETELQAAKPEWPKLTRSSVKYDRETCKDSLCGIMSVGQGLLKNRTFEILLKIAKKGIDADNIVRNSSMIHSLDFINLLSTMSQLNYTTLKRLFEDLVLGTSYELETSRNIFLEMLPYSGSDSAVRFVKYLVIEEKEKIEDSALIALIRKLPFTGANYTQELLQELEAFTKLGLDFPQEIRHSAILSFATLLHQTKRDGKVGDDYFDNMVVKYVRMYSDCPHYMDRLIWLQGLCNIGFWAQKYTMEIFTDNTKKRNERLWAAFSTNYIDNQYYTDGQVRIVDLLLPILTNTTEDPQIKMAAVHVFLTSTAITQNDFLIIQRYLARDETLYRFWYMAIKSLEINKNFDGYKLASMYVPAVSGLKYYLNTNFWAINNLIISSSDQTATLHLLSTGDPGELPNFAGLRLSVDGKRVSVYISAEGVASNLYKRMHNFNEQDLKMDKLVELLKDFKAWASKSSEEVHIDFVVKIQEKAVFVSHMNQTRFDSWNLLELAKSVNEFLRLGSHINQQLVYCPTHKELIFPNELGIPVRLQTTTLSFTSIRGNLTTPSTDLHIRYQGVSLTSLSSFGALVQSEHTMRVQTSTVAHLPIKFNVTAAPTGVVNFISPNLQRGGIVMHTRVQVEKRANGSVDAFTLKHDGHDYEVNESSIYFDCDHSAAGLGFEDLFTTSFYDFLNSLRSSRLILNSFPILVSSPSKSCGIIYPPKTLGEDKGLLATLVVDDAPSVAGFLSGKQEQLKLSLLLKYYEQDIEVPEDDTIFQLDAEFKISNLDDKVITRLIANGSGPKTPSSNWQLSIENYDYNIYAKNMPPGTSYVGAFGIHFATETNRRSLKVQYSDNKYAMGKLLNLKISNRNLPQDMLANLGLGCEAETFREKPLFSTSEDLAEFNVTLEVKNAIASLAVNNDAKIQFVSLGFDRLFEAWTNLKMMNNYYKEFPLSPATEKDFETWFKFGSRGETLECTERLLLGDCTEKPRFAITQLKSGGLRAYAGGYFVTVERGEDKIITNETQSENYLKITRIQNGVKITSPHTGVQIYYRNQDTLILVPSSHLHAICGQSVTSNTAEFKKCNDNK</sequence>
<dbReference type="SUPFAM" id="SSF48431">
    <property type="entry name" value="Lipovitellin-phosvitin complex, superhelical domain"/>
    <property type="match status" value="1"/>
</dbReference>
<dbReference type="InterPro" id="IPR015816">
    <property type="entry name" value="Vitellinogen_b-sht_N"/>
</dbReference>
<dbReference type="InterPro" id="IPR050733">
    <property type="entry name" value="Vitellogenin/Apolipophorin"/>
</dbReference>
<evidence type="ECO:0000256" key="1">
    <source>
        <dbReference type="ARBA" id="ARBA00022729"/>
    </source>
</evidence>
<feature type="signal peptide" evidence="3">
    <location>
        <begin position="1"/>
        <end position="18"/>
    </location>
</feature>
<dbReference type="Pfam" id="PF01347">
    <property type="entry name" value="Vitellogenin_N"/>
    <property type="match status" value="1"/>
</dbReference>